<accession>A0A0C3CN39</accession>
<evidence type="ECO:0000313" key="7">
    <source>
        <dbReference type="EMBL" id="KIM45181.1"/>
    </source>
</evidence>
<evidence type="ECO:0000256" key="1">
    <source>
        <dbReference type="ARBA" id="ARBA00022443"/>
    </source>
</evidence>
<dbReference type="InterPro" id="IPR024982">
    <property type="entry name" value="Rax2-like_C"/>
</dbReference>
<dbReference type="InterPro" id="IPR001452">
    <property type="entry name" value="SH3_domain"/>
</dbReference>
<keyword evidence="1 2" id="KW-0728">SH3 domain</keyword>
<dbReference type="STRING" id="686832.A0A0C3CN39"/>
<reference evidence="7 8" key="1">
    <citation type="submission" date="2014-04" db="EMBL/GenBank/DDBJ databases">
        <authorList>
            <consortium name="DOE Joint Genome Institute"/>
            <person name="Kuo A."/>
            <person name="Gay G."/>
            <person name="Dore J."/>
            <person name="Kohler A."/>
            <person name="Nagy L.G."/>
            <person name="Floudas D."/>
            <person name="Copeland A."/>
            <person name="Barry K.W."/>
            <person name="Cichocki N."/>
            <person name="Veneault-Fourrey C."/>
            <person name="LaButti K."/>
            <person name="Lindquist E.A."/>
            <person name="Lipzen A."/>
            <person name="Lundell T."/>
            <person name="Morin E."/>
            <person name="Murat C."/>
            <person name="Sun H."/>
            <person name="Tunlid A."/>
            <person name="Henrissat B."/>
            <person name="Grigoriev I.V."/>
            <person name="Hibbett D.S."/>
            <person name="Martin F."/>
            <person name="Nordberg H.P."/>
            <person name="Cantor M.N."/>
            <person name="Hua S.X."/>
        </authorList>
    </citation>
    <scope>NUCLEOTIDE SEQUENCE [LARGE SCALE GENOMIC DNA]</scope>
    <source>
        <strain evidence="8">h7</strain>
    </source>
</reference>
<sequence length="1404" mass="144118">MPPLILALLLSIHVAFAAIPQVDFDRMGKVGLAGAFAGLDIFTNSSITFDPATATLLSRAQDGSLTRVASTNSGGSILAGCPLGGVFYLAGDFTSIDSIPASNIASYNPSSGAITAVGSNGPNGQINALFCDAKEKKLWAGGSFSSPGSSIAIYDPPSNSWSSPPFVGVSGAQAQITSITTNSSESSLFFTGSFVTAFGNGNAVLNGTNNPNVPFSAGASPFSSSLVPVPLQNAQVDGAPSSSQAGFGDIKNILCPAGPDGSGNTWLAADNSSPLITVRAFSFISANGIRIGNTFQANHGTTGFTVTTIPDNTVRTLKYLDPTTGQNQTCSNPCPLSTDSSILYQDFLFDGPVAITGVQIKLASFTGDGPGLHILQLLSSGAFASSIADNNVQSCFAPNPSNTTQTGQWIAKVAKTDIPGTVQTVLASTVAVGTPAASGPLFTWIPYVSAAGNYDINLLVPGCVNLQDCALRTSVKVTVFPGEGLAPFITTVSQQNQNDVTTLLYSGPILPSSPNFVTTITMALADAPTGTGQNGQYEIVADRVQLVLTSAITTSDSTNGSSSTAGLARGFGFLEWPRTSTSVDSSVDGRKFFPNTTLTSLDTLAFNVLSGLGGVTALTSPSLALNAAAHHPSGIFVGGAFSLTSGSASGSSNIVAFKNGALAAMADGGLNGEVTAMVLNGDQLFVGGAFTDTTSGSTQGKLSGIALYNVQQNTWSALGAGVNGVVESIGLLNGQIQIAGNFTKLLSSSSDSGSDAAGFGTWDIKSGSWVNSGGFVVGKMTFVGNGTSSQFIAGKVAASRKFGATGLVMLKNGNEDGPQIAPLSIGLSASVSPSASTSLRRRSALPSPGAWISHMKFSHIFARQSTTSQPTPLSAPLSASAPAVLVGIFWTNSTSSKEVVILGGNFTFTGTGSSSVSEAVAIYDPDSSTIHGLVGPQINGTVRALYVDDNSLYVGGEFTIAGASVNGLALYDLSKNEWNLNGLQSLQPSSGSTVVGRSISKSTSKPTTLIVAGSFAQAGSLRCQGICSFDTSSKQWNALGNGIQGEVAHVVYAGTDQATLIAAGSIALSDNTAANVAQFSFENATWTAVGSGADIPGPLSAIEINNGNSSSLFAAGKSSDGSTAFLTAWNGVKWSTLGSSFDQGTTVAQLTMVPLQSTHTANGIIEPDRVLMISGSLSTSSGNSSSALYDGQTLIPYIISTSASGTSGSVSSLFHSFKSFSFNRRKFLATGVVILISIAISAGVVFLLALIGILWTLFSRKEEKLNKFDGTDDEDDDSTHHRPSSLLEHINAATRTTILGGSPYNYNTEKEEKTRAETDPFAPGPDASNYVRADTPSDAVGGLLAEETSRPAHARYSFDGTGEGELPISAGAEVDVLDDRDPAWWYARDVRTGQEGVVPAAYLY</sequence>
<dbReference type="SUPFAM" id="SSF50965">
    <property type="entry name" value="Galactose oxidase, central domain"/>
    <property type="match status" value="3"/>
</dbReference>
<feature type="chain" id="PRO_5002176135" description="SH3 domain-containing protein" evidence="5">
    <location>
        <begin position="18"/>
        <end position="1404"/>
    </location>
</feature>
<dbReference type="PANTHER" id="PTHR31778">
    <property type="entry name" value="BUD SITE SELECTION PROTEIN RAX2"/>
    <property type="match status" value="1"/>
</dbReference>
<dbReference type="Pfam" id="PF12768">
    <property type="entry name" value="Rax2"/>
    <property type="match status" value="2"/>
</dbReference>
<dbReference type="InterPro" id="IPR048265">
    <property type="entry name" value="Rax2-like_third"/>
</dbReference>
<dbReference type="HOGENOM" id="CLU_005863_1_0_1"/>
<dbReference type="SUPFAM" id="SSF50044">
    <property type="entry name" value="SH3-domain"/>
    <property type="match status" value="1"/>
</dbReference>
<gene>
    <name evidence="7" type="ORF">M413DRAFT_66111</name>
</gene>
<feature type="region of interest" description="Disordered" evidence="3">
    <location>
        <begin position="1298"/>
        <end position="1331"/>
    </location>
</feature>
<evidence type="ECO:0000313" key="8">
    <source>
        <dbReference type="Proteomes" id="UP000053424"/>
    </source>
</evidence>
<evidence type="ECO:0000256" key="2">
    <source>
        <dbReference type="PROSITE-ProRule" id="PRU00192"/>
    </source>
</evidence>
<keyword evidence="8" id="KW-1185">Reference proteome</keyword>
<name>A0A0C3CN39_HEBCY</name>
<feature type="region of interest" description="Disordered" evidence="3">
    <location>
        <begin position="1267"/>
        <end position="1286"/>
    </location>
</feature>
<dbReference type="Gene3D" id="2.120.10.80">
    <property type="entry name" value="Kelch-type beta propeller"/>
    <property type="match status" value="2"/>
</dbReference>
<dbReference type="PANTHER" id="PTHR31778:SF2">
    <property type="entry name" value="BUD SITE SELECTION PROTEIN RAX2"/>
    <property type="match status" value="1"/>
</dbReference>
<keyword evidence="4" id="KW-1133">Transmembrane helix</keyword>
<feature type="compositionally biased region" description="Polar residues" evidence="3">
    <location>
        <begin position="1298"/>
        <end position="1307"/>
    </location>
</feature>
<dbReference type="Gene3D" id="2.30.30.40">
    <property type="entry name" value="SH3 Domains"/>
    <property type="match status" value="1"/>
</dbReference>
<organism evidence="7 8">
    <name type="scientific">Hebeloma cylindrosporum</name>
    <dbReference type="NCBI Taxonomy" id="76867"/>
    <lineage>
        <taxon>Eukaryota</taxon>
        <taxon>Fungi</taxon>
        <taxon>Dikarya</taxon>
        <taxon>Basidiomycota</taxon>
        <taxon>Agaricomycotina</taxon>
        <taxon>Agaricomycetes</taxon>
        <taxon>Agaricomycetidae</taxon>
        <taxon>Agaricales</taxon>
        <taxon>Agaricineae</taxon>
        <taxon>Hymenogastraceae</taxon>
        <taxon>Hebeloma</taxon>
    </lineage>
</organism>
<dbReference type="EMBL" id="KN831772">
    <property type="protein sequence ID" value="KIM45181.1"/>
    <property type="molecule type" value="Genomic_DNA"/>
</dbReference>
<dbReference type="PROSITE" id="PS50002">
    <property type="entry name" value="SH3"/>
    <property type="match status" value="1"/>
</dbReference>
<dbReference type="Pfam" id="PF20842">
    <property type="entry name" value="Rax2_2"/>
    <property type="match status" value="1"/>
</dbReference>
<dbReference type="InterPro" id="IPR015915">
    <property type="entry name" value="Kelch-typ_b-propeller"/>
</dbReference>
<dbReference type="Proteomes" id="UP000053424">
    <property type="component" value="Unassembled WGS sequence"/>
</dbReference>
<evidence type="ECO:0000259" key="6">
    <source>
        <dbReference type="PROSITE" id="PS50002"/>
    </source>
</evidence>
<reference evidence="8" key="2">
    <citation type="submission" date="2015-01" db="EMBL/GenBank/DDBJ databases">
        <title>Evolutionary Origins and Diversification of the Mycorrhizal Mutualists.</title>
        <authorList>
            <consortium name="DOE Joint Genome Institute"/>
            <consortium name="Mycorrhizal Genomics Consortium"/>
            <person name="Kohler A."/>
            <person name="Kuo A."/>
            <person name="Nagy L.G."/>
            <person name="Floudas D."/>
            <person name="Copeland A."/>
            <person name="Barry K.W."/>
            <person name="Cichocki N."/>
            <person name="Veneault-Fourrey C."/>
            <person name="LaButti K."/>
            <person name="Lindquist E.A."/>
            <person name="Lipzen A."/>
            <person name="Lundell T."/>
            <person name="Morin E."/>
            <person name="Murat C."/>
            <person name="Riley R."/>
            <person name="Ohm R."/>
            <person name="Sun H."/>
            <person name="Tunlid A."/>
            <person name="Henrissat B."/>
            <person name="Grigoriev I.V."/>
            <person name="Hibbett D.S."/>
            <person name="Martin F."/>
        </authorList>
    </citation>
    <scope>NUCLEOTIDE SEQUENCE [LARGE SCALE GENOMIC DNA]</scope>
    <source>
        <strain evidence="8">h7</strain>
    </source>
</reference>
<dbReference type="OrthoDB" id="2503993at2759"/>
<dbReference type="InterPro" id="IPR048266">
    <property type="entry name" value="Rax2-like_second"/>
</dbReference>
<dbReference type="CDD" id="cd11856">
    <property type="entry name" value="SH3_p47phox_like"/>
    <property type="match status" value="1"/>
</dbReference>
<evidence type="ECO:0000256" key="4">
    <source>
        <dbReference type="SAM" id="Phobius"/>
    </source>
</evidence>
<feature type="compositionally biased region" description="Basic and acidic residues" evidence="3">
    <location>
        <begin position="1308"/>
        <end position="1318"/>
    </location>
</feature>
<evidence type="ECO:0000256" key="3">
    <source>
        <dbReference type="SAM" id="MobiDB-lite"/>
    </source>
</evidence>
<dbReference type="GO" id="GO:1902929">
    <property type="term" value="C:plasma membrane of growing cell tip"/>
    <property type="evidence" value="ECO:0007669"/>
    <property type="project" value="TreeGrafter"/>
</dbReference>
<feature type="transmembrane region" description="Helical" evidence="4">
    <location>
        <begin position="1227"/>
        <end position="1258"/>
    </location>
</feature>
<feature type="signal peptide" evidence="5">
    <location>
        <begin position="1"/>
        <end position="17"/>
    </location>
</feature>
<dbReference type="InterPro" id="IPR011043">
    <property type="entry name" value="Gal_Oxase/kelch_b-propeller"/>
</dbReference>
<keyword evidence="4" id="KW-0472">Membrane</keyword>
<dbReference type="InterPro" id="IPR036028">
    <property type="entry name" value="SH3-like_dom_sf"/>
</dbReference>
<protein>
    <recommendedName>
        <fullName evidence="6">SH3 domain-containing protein</fullName>
    </recommendedName>
</protein>
<dbReference type="Pfam" id="PF00018">
    <property type="entry name" value="SH3_1"/>
    <property type="match status" value="1"/>
</dbReference>
<proteinExistence type="predicted"/>
<evidence type="ECO:0000256" key="5">
    <source>
        <dbReference type="SAM" id="SignalP"/>
    </source>
</evidence>
<dbReference type="SMART" id="SM00326">
    <property type="entry name" value="SH3"/>
    <property type="match status" value="1"/>
</dbReference>
<keyword evidence="4" id="KW-0812">Transmembrane</keyword>
<dbReference type="Pfam" id="PF20843">
    <property type="entry name" value="Rax2_3"/>
    <property type="match status" value="1"/>
</dbReference>
<keyword evidence="5" id="KW-0732">Signal</keyword>
<feature type="domain" description="SH3" evidence="6">
    <location>
        <begin position="1347"/>
        <end position="1404"/>
    </location>
</feature>